<dbReference type="PROSITE" id="PS51034">
    <property type="entry name" value="ZP_2"/>
    <property type="match status" value="1"/>
</dbReference>
<dbReference type="GO" id="GO:0031012">
    <property type="term" value="C:extracellular matrix"/>
    <property type="evidence" value="ECO:0007669"/>
    <property type="project" value="TreeGrafter"/>
</dbReference>
<reference evidence="2" key="2">
    <citation type="submission" date="2025-08" db="UniProtKB">
        <authorList>
            <consortium name="Ensembl"/>
        </authorList>
    </citation>
    <scope>IDENTIFICATION</scope>
</reference>
<feature type="domain" description="ZP" evidence="1">
    <location>
        <begin position="1"/>
        <end position="212"/>
    </location>
</feature>
<gene>
    <name evidence="2" type="primary">LOC114478453</name>
</gene>
<accession>A0A8C5D7X2</accession>
<sequence length="440" mass="49274">MYSTSLFYDSLPESLIIRVPSLNLPIHCQYNRFHYSYKVGFQPEVQHAIYAKTLRSKLVFSLTVCNAQWEAVPPGSSFLLGEQLYFIAQAGFLVSGERLYVDSCYASSSKDPNSLPKVHLITNYGYEHVSYCIYTLIFLINMFVCFGCSCMMDSRREGSDSRFVWRGANELRFSVDAFLFKASQVQYLHCSMSVDLTASDTSKTCNYNRAAGRWEEMESFNLVCACCDSVCNEKKHSIKHTTSSIGWHVKLNDGNPSTRTSVSAAEEIFFVKKGNKGVNPDLQVGEFQRSAITGPKETTQWKMGTITQEATKERTSNVTNIMAVDHLKGGAFNGILSDESRASISNQLREEFESKSSLVGIFNDSGKVFSNTANLDTIYNTSDHCTDIDVVVLTEIPHTPKSKNTSGNASDVSIHFYNKSAEFNWKNSNQSLDSHNLDAR</sequence>
<reference evidence="2" key="1">
    <citation type="submission" date="2020-06" db="EMBL/GenBank/DDBJ databases">
        <authorList>
            <consortium name="Wellcome Sanger Institute Data Sharing"/>
        </authorList>
    </citation>
    <scope>NUCLEOTIDE SEQUENCE [LARGE SCALE GENOMIC DNA]</scope>
</reference>
<organism evidence="2 3">
    <name type="scientific">Gouania willdenowi</name>
    <name type="common">Blunt-snouted clingfish</name>
    <name type="synonym">Lepadogaster willdenowi</name>
    <dbReference type="NCBI Taxonomy" id="441366"/>
    <lineage>
        <taxon>Eukaryota</taxon>
        <taxon>Metazoa</taxon>
        <taxon>Chordata</taxon>
        <taxon>Craniata</taxon>
        <taxon>Vertebrata</taxon>
        <taxon>Euteleostomi</taxon>
        <taxon>Actinopterygii</taxon>
        <taxon>Neopterygii</taxon>
        <taxon>Teleostei</taxon>
        <taxon>Neoteleostei</taxon>
        <taxon>Acanthomorphata</taxon>
        <taxon>Ovalentaria</taxon>
        <taxon>Blenniimorphae</taxon>
        <taxon>Blenniiformes</taxon>
        <taxon>Gobiesocoidei</taxon>
        <taxon>Gobiesocidae</taxon>
        <taxon>Gobiesocinae</taxon>
        <taxon>Gouania</taxon>
    </lineage>
</organism>
<protein>
    <submittedName>
        <fullName evidence="2">Zona pellucida sperm-binding protein 3-like</fullName>
    </submittedName>
</protein>
<keyword evidence="3" id="KW-1185">Reference proteome</keyword>
<dbReference type="GO" id="GO:0035803">
    <property type="term" value="P:egg coat formation"/>
    <property type="evidence" value="ECO:0007669"/>
    <property type="project" value="TreeGrafter"/>
</dbReference>
<dbReference type="PANTHER" id="PTHR11576:SF15">
    <property type="entry name" value="ZONA PELLUCIDA SPERM-BINDING PROTEIN 3-LIKE"/>
    <property type="match status" value="1"/>
</dbReference>
<name>A0A8C5D7X2_GOUWI</name>
<dbReference type="GO" id="GO:0032190">
    <property type="term" value="F:acrosin binding"/>
    <property type="evidence" value="ECO:0007669"/>
    <property type="project" value="TreeGrafter"/>
</dbReference>
<proteinExistence type="predicted"/>
<reference evidence="2" key="3">
    <citation type="submission" date="2025-09" db="UniProtKB">
        <authorList>
            <consortium name="Ensembl"/>
        </authorList>
    </citation>
    <scope>IDENTIFICATION</scope>
</reference>
<dbReference type="GO" id="GO:0007339">
    <property type="term" value="P:binding of sperm to zona pellucida"/>
    <property type="evidence" value="ECO:0007669"/>
    <property type="project" value="TreeGrafter"/>
</dbReference>
<evidence type="ECO:0000259" key="1">
    <source>
        <dbReference type="PROSITE" id="PS51034"/>
    </source>
</evidence>
<dbReference type="Gene3D" id="2.60.40.4100">
    <property type="entry name" value="Zona pellucida, ZP-C domain"/>
    <property type="match status" value="1"/>
</dbReference>
<evidence type="ECO:0000313" key="2">
    <source>
        <dbReference type="Ensembl" id="ENSGWIP00000003243.1"/>
    </source>
</evidence>
<dbReference type="InterPro" id="IPR042235">
    <property type="entry name" value="ZP-C_dom"/>
</dbReference>
<evidence type="ECO:0000313" key="3">
    <source>
        <dbReference type="Proteomes" id="UP000694680"/>
    </source>
</evidence>
<dbReference type="AlphaFoldDB" id="A0A8C5D7X2"/>
<dbReference type="PANTHER" id="PTHR11576">
    <property type="entry name" value="ZONA PELLUCIDA SPERM-BINDING PROTEIN 3"/>
    <property type="match status" value="1"/>
</dbReference>
<dbReference type="Proteomes" id="UP000694680">
    <property type="component" value="Chromosome 16"/>
</dbReference>
<dbReference type="Ensembl" id="ENSGWIT00000003512.1">
    <property type="protein sequence ID" value="ENSGWIP00000003243.1"/>
    <property type="gene ID" value="ENSGWIG00000001793.1"/>
</dbReference>
<dbReference type="GO" id="GO:2000344">
    <property type="term" value="P:positive regulation of acrosome reaction"/>
    <property type="evidence" value="ECO:0007669"/>
    <property type="project" value="TreeGrafter"/>
</dbReference>
<dbReference type="InterPro" id="IPR001507">
    <property type="entry name" value="ZP_dom"/>
</dbReference>